<gene>
    <name evidence="2" type="ORF">ACH5RR_025926</name>
</gene>
<proteinExistence type="predicted"/>
<feature type="transmembrane region" description="Helical" evidence="1">
    <location>
        <begin position="53"/>
        <end position="79"/>
    </location>
</feature>
<organism evidence="2 3">
    <name type="scientific">Cinchona calisaya</name>
    <dbReference type="NCBI Taxonomy" id="153742"/>
    <lineage>
        <taxon>Eukaryota</taxon>
        <taxon>Viridiplantae</taxon>
        <taxon>Streptophyta</taxon>
        <taxon>Embryophyta</taxon>
        <taxon>Tracheophyta</taxon>
        <taxon>Spermatophyta</taxon>
        <taxon>Magnoliopsida</taxon>
        <taxon>eudicotyledons</taxon>
        <taxon>Gunneridae</taxon>
        <taxon>Pentapetalae</taxon>
        <taxon>asterids</taxon>
        <taxon>lamiids</taxon>
        <taxon>Gentianales</taxon>
        <taxon>Rubiaceae</taxon>
        <taxon>Cinchonoideae</taxon>
        <taxon>Cinchoneae</taxon>
        <taxon>Cinchona</taxon>
    </lineage>
</organism>
<name>A0ABD2Z114_9GENT</name>
<reference evidence="2 3" key="1">
    <citation type="submission" date="2024-11" db="EMBL/GenBank/DDBJ databases">
        <title>A near-complete genome assembly of Cinchona calisaya.</title>
        <authorList>
            <person name="Lian D.C."/>
            <person name="Zhao X.W."/>
            <person name="Wei L."/>
        </authorList>
    </citation>
    <scope>NUCLEOTIDE SEQUENCE [LARGE SCALE GENOMIC DNA]</scope>
    <source>
        <tissue evidence="2">Nenye</tissue>
    </source>
</reference>
<evidence type="ECO:0000256" key="1">
    <source>
        <dbReference type="SAM" id="Phobius"/>
    </source>
</evidence>
<sequence>MVIILMGFDTICLLNLFLLKSSWSWLGILVGIQIELIFLFNKVCKSFYVDKHFYIIFLIFTFPLVTNLCWFLFYAIYLLNLFSLKSFMNFVSTFEEGSKGAYFQFYLNAQLFILFS</sequence>
<keyword evidence="3" id="KW-1185">Reference proteome</keyword>
<evidence type="ECO:0000313" key="2">
    <source>
        <dbReference type="EMBL" id="KAL3513209.1"/>
    </source>
</evidence>
<keyword evidence="1" id="KW-1133">Transmembrane helix</keyword>
<comment type="caution">
    <text evidence="2">The sequence shown here is derived from an EMBL/GenBank/DDBJ whole genome shotgun (WGS) entry which is preliminary data.</text>
</comment>
<dbReference type="Proteomes" id="UP001630127">
    <property type="component" value="Unassembled WGS sequence"/>
</dbReference>
<dbReference type="AlphaFoldDB" id="A0ABD2Z114"/>
<accession>A0ABD2Z114</accession>
<evidence type="ECO:0000313" key="3">
    <source>
        <dbReference type="Proteomes" id="UP001630127"/>
    </source>
</evidence>
<keyword evidence="1" id="KW-0812">Transmembrane</keyword>
<evidence type="ECO:0008006" key="4">
    <source>
        <dbReference type="Google" id="ProtNLM"/>
    </source>
</evidence>
<dbReference type="EMBL" id="JBJUIK010000011">
    <property type="protein sequence ID" value="KAL3513209.1"/>
    <property type="molecule type" value="Genomic_DNA"/>
</dbReference>
<feature type="transmembrane region" description="Helical" evidence="1">
    <location>
        <begin position="23"/>
        <end position="41"/>
    </location>
</feature>
<keyword evidence="1" id="KW-0472">Membrane</keyword>
<protein>
    <recommendedName>
        <fullName evidence="4">NADH dehydrogenase subunit 4</fullName>
    </recommendedName>
</protein>